<keyword evidence="1" id="KW-1133">Transmembrane helix</keyword>
<gene>
    <name evidence="2" type="ORF">FEV09_11435</name>
</gene>
<reference evidence="2" key="1">
    <citation type="submission" date="2019-05" db="EMBL/GenBank/DDBJ databases">
        <title>Whole genome sequencing of Pseudanabaena catenata USMAC16.</title>
        <authorList>
            <person name="Khan Z."/>
            <person name="Omar W.M."/>
            <person name="Convey P."/>
            <person name="Merican F."/>
            <person name="Najimudin N."/>
        </authorList>
    </citation>
    <scope>NUCLEOTIDE SEQUENCE</scope>
    <source>
        <strain evidence="2">USMAC16</strain>
    </source>
</reference>
<feature type="transmembrane region" description="Helical" evidence="1">
    <location>
        <begin position="6"/>
        <end position="22"/>
    </location>
</feature>
<dbReference type="EMBL" id="VBTY01000085">
    <property type="protein sequence ID" value="MDG3495172.1"/>
    <property type="molecule type" value="Genomic_DNA"/>
</dbReference>
<protein>
    <submittedName>
        <fullName evidence="2">Uncharacterized protein</fullName>
    </submittedName>
</protein>
<organism evidence="2 3">
    <name type="scientific">Pseudanabaena catenata USMAC16</name>
    <dbReference type="NCBI Taxonomy" id="1855837"/>
    <lineage>
        <taxon>Bacteria</taxon>
        <taxon>Bacillati</taxon>
        <taxon>Cyanobacteriota</taxon>
        <taxon>Cyanophyceae</taxon>
        <taxon>Pseudanabaenales</taxon>
        <taxon>Pseudanabaenaceae</taxon>
        <taxon>Pseudanabaena</taxon>
    </lineage>
</organism>
<sequence length="143" mass="16200">MGLIISIPALIFGCSIVFILGWKMDREQPFLTDADAIERWACQNFSEPFIPIAVTSISILISQIGIPIYELSPDIKFSDINVYDHFDAGLYVSALEVEFDLIISDKDAEKIKTHIPLVMEVEKQLGKRLREEIVALAGRRKEF</sequence>
<dbReference type="Proteomes" id="UP001152872">
    <property type="component" value="Unassembled WGS sequence"/>
</dbReference>
<dbReference type="Gene3D" id="1.10.1200.10">
    <property type="entry name" value="ACP-like"/>
    <property type="match status" value="1"/>
</dbReference>
<evidence type="ECO:0000313" key="3">
    <source>
        <dbReference type="Proteomes" id="UP001152872"/>
    </source>
</evidence>
<dbReference type="RefSeq" id="WP_009627284.1">
    <property type="nucleotide sequence ID" value="NZ_VBTY01000085.1"/>
</dbReference>
<keyword evidence="1" id="KW-0812">Transmembrane</keyword>
<name>A0A9X4M9Y6_9CYAN</name>
<keyword evidence="3" id="KW-1185">Reference proteome</keyword>
<keyword evidence="1" id="KW-0472">Membrane</keyword>
<evidence type="ECO:0000313" key="2">
    <source>
        <dbReference type="EMBL" id="MDG3495172.1"/>
    </source>
</evidence>
<dbReference type="AlphaFoldDB" id="A0A9X4M9Y6"/>
<dbReference type="InterPro" id="IPR036736">
    <property type="entry name" value="ACP-like_sf"/>
</dbReference>
<accession>A0A9X4M9Y6</accession>
<evidence type="ECO:0000256" key="1">
    <source>
        <dbReference type="SAM" id="Phobius"/>
    </source>
</evidence>
<proteinExistence type="predicted"/>
<comment type="caution">
    <text evidence="2">The sequence shown here is derived from an EMBL/GenBank/DDBJ whole genome shotgun (WGS) entry which is preliminary data.</text>
</comment>